<organism evidence="2 3">
    <name type="scientific">Nelumbo nucifera</name>
    <name type="common">Sacred lotus</name>
    <dbReference type="NCBI Taxonomy" id="4432"/>
    <lineage>
        <taxon>Eukaryota</taxon>
        <taxon>Viridiplantae</taxon>
        <taxon>Streptophyta</taxon>
        <taxon>Embryophyta</taxon>
        <taxon>Tracheophyta</taxon>
        <taxon>Spermatophyta</taxon>
        <taxon>Magnoliopsida</taxon>
        <taxon>Proteales</taxon>
        <taxon>Nelumbonaceae</taxon>
        <taxon>Nelumbo</taxon>
    </lineage>
</organism>
<gene>
    <name evidence="2" type="ORF">HUJ06_023065</name>
</gene>
<accession>A0A822XNI5</accession>
<keyword evidence="3" id="KW-1185">Reference proteome</keyword>
<dbReference type="EMBL" id="DUZY01000001">
    <property type="protein sequence ID" value="DAD21602.1"/>
    <property type="molecule type" value="Genomic_DNA"/>
</dbReference>
<evidence type="ECO:0000313" key="3">
    <source>
        <dbReference type="Proteomes" id="UP000607653"/>
    </source>
</evidence>
<name>A0A822XNI5_NELNU</name>
<dbReference type="Proteomes" id="UP000607653">
    <property type="component" value="Unassembled WGS sequence"/>
</dbReference>
<sequence>MSHFQPFQLKGVNPDLPRPDPTTMAFPMKAEVGGPFSFSSDPSLRPPTIPTSTRDTFLAVYWNGNPREPRKQKSSQYENKFSPNSCTIIKISKIFGIGSALKISWGERNKFLLFFGCNLFKEKVNYSKT</sequence>
<dbReference type="AlphaFoldDB" id="A0A822XNI5"/>
<reference evidence="2 3" key="1">
    <citation type="journal article" date="2020" name="Mol. Biol. Evol.">
        <title>Distinct Expression and Methylation Patterns for Genes with Different Fates following a Single Whole-Genome Duplication in Flowering Plants.</title>
        <authorList>
            <person name="Shi T."/>
            <person name="Rahmani R.S."/>
            <person name="Gugger P.F."/>
            <person name="Wang M."/>
            <person name="Li H."/>
            <person name="Zhang Y."/>
            <person name="Li Z."/>
            <person name="Wang Q."/>
            <person name="Van de Peer Y."/>
            <person name="Marchal K."/>
            <person name="Chen J."/>
        </authorList>
    </citation>
    <scope>NUCLEOTIDE SEQUENCE [LARGE SCALE GENOMIC DNA]</scope>
    <source>
        <tissue evidence="2">Leaf</tissue>
    </source>
</reference>
<feature type="region of interest" description="Disordered" evidence="1">
    <location>
        <begin position="1"/>
        <end position="24"/>
    </location>
</feature>
<proteinExistence type="predicted"/>
<evidence type="ECO:0000256" key="1">
    <source>
        <dbReference type="SAM" id="MobiDB-lite"/>
    </source>
</evidence>
<protein>
    <submittedName>
        <fullName evidence="2">Uncharacterized protein</fullName>
    </submittedName>
</protein>
<comment type="caution">
    <text evidence="2">The sequence shown here is derived from an EMBL/GenBank/DDBJ whole genome shotgun (WGS) entry which is preliminary data.</text>
</comment>
<evidence type="ECO:0000313" key="2">
    <source>
        <dbReference type="EMBL" id="DAD21602.1"/>
    </source>
</evidence>